<protein>
    <submittedName>
        <fullName evidence="1">Uncharacterized protein</fullName>
    </submittedName>
</protein>
<evidence type="ECO:0000313" key="1">
    <source>
        <dbReference type="EMBL" id="EKA62334.1"/>
    </source>
</evidence>
<dbReference type="Proteomes" id="UP000288711">
    <property type="component" value="Unassembled WGS sequence"/>
</dbReference>
<keyword evidence="4" id="KW-1185">Reference proteome</keyword>
<evidence type="ECO:0000313" key="2">
    <source>
        <dbReference type="EMBL" id="RWU83105.1"/>
    </source>
</evidence>
<sequence>MRTRAERRQRAHEQWARDVAGCYDRELVLEAAQRVAGRDQPRRAWHRPDVAAVLEDLRQFGGYLPVTLESVASAIYSDSTLTLDAGDLTLMREHAAGLPPEITAAIARRSYTAKPGVLGPTGYENDEEIVDALNDPRSRLPRPVTLYRGEHHSGAHPQFARTVTQARPGDLLTHHRRPISASIDPSIAASSEFALGGHLTDERGATPGGWLLAITTDRALYAGDRARHSGGDDGRATFEKEVVVYAPRLRVTGLREALVRSPHGALKRLLVLACTPDAGDSPR</sequence>
<proteinExistence type="predicted"/>
<dbReference type="EMBL" id="PIPF01000009">
    <property type="protein sequence ID" value="RWU83105.1"/>
    <property type="molecule type" value="Genomic_DNA"/>
</dbReference>
<reference evidence="2 4" key="1">
    <citation type="journal article" date="2009" name="Int. J. Syst. Evol. Microbiol.">
        <title>Janibacter hoylei sp. nov., Bacillus isronensis sp. nov. and Bacillus aryabhattai sp. nov., isolated from cryotubes used for collecting air from the upper atmosphere.</title>
        <authorList>
            <person name="Shivaji S."/>
            <person name="Chaturvedi P."/>
            <person name="Begum Z."/>
            <person name="Pindi P.K."/>
            <person name="Manorama R."/>
            <person name="Padmanaban D.A."/>
            <person name="Shouche Y.S."/>
            <person name="Pawar S."/>
            <person name="Vaishampayan P."/>
            <person name="Dutt C.B."/>
            <person name="Datta G.N."/>
            <person name="Manchanda R.K."/>
            <person name="Rao U.R."/>
            <person name="Bhargava P.M."/>
            <person name="Narlikar J.V."/>
        </authorList>
    </citation>
    <scope>NUCLEOTIDE SEQUENCE [LARGE SCALE GENOMIC DNA]</scope>
    <source>
        <strain evidence="2 4">PVAS-1</strain>
    </source>
</reference>
<evidence type="ECO:0000313" key="4">
    <source>
        <dbReference type="Proteomes" id="UP000288711"/>
    </source>
</evidence>
<dbReference type="OrthoDB" id="10000724at2"/>
<dbReference type="Proteomes" id="UP000004474">
    <property type="component" value="Unassembled WGS sequence"/>
</dbReference>
<dbReference type="AlphaFoldDB" id="K1E0Z8"/>
<name>K1E0Z8_9MICO</name>
<gene>
    <name evidence="1" type="ORF">B277_02943</name>
    <name evidence="2" type="ORF">CWN80_09940</name>
</gene>
<comment type="caution">
    <text evidence="1">The sequence shown here is derived from an EMBL/GenBank/DDBJ whole genome shotgun (WGS) entry which is preliminary data.</text>
</comment>
<dbReference type="EMBL" id="ALWX01000010">
    <property type="protein sequence ID" value="EKA62334.1"/>
    <property type="molecule type" value="Genomic_DNA"/>
</dbReference>
<dbReference type="PATRIC" id="fig|1210046.3.peg.573"/>
<reference evidence="2" key="3">
    <citation type="submission" date="2017-11" db="EMBL/GenBank/DDBJ databases">
        <authorList>
            <person name="Seuylemezian A."/>
            <person name="Cooper K."/>
            <person name="Vaishampayan P."/>
        </authorList>
    </citation>
    <scope>NUCLEOTIDE SEQUENCE</scope>
    <source>
        <strain evidence="2">PVAS-1</strain>
    </source>
</reference>
<reference evidence="1 3" key="2">
    <citation type="journal article" date="2012" name="J. Bacteriol.">
        <title>Genome Sequence of Janibacter hoylei MTCC8307, Isolated from the Stratospheric Air.</title>
        <authorList>
            <person name="Pawar S.P."/>
            <person name="Dhotre D.P."/>
            <person name="Shetty S.A."/>
            <person name="Chowdhury S.P."/>
            <person name="Chaudhari B.L."/>
            <person name="Shouche Y.S."/>
        </authorList>
    </citation>
    <scope>NUCLEOTIDE SEQUENCE [LARGE SCALE GENOMIC DNA]</scope>
    <source>
        <strain evidence="1 3">PVAS-1</strain>
    </source>
</reference>
<accession>K1E0Z8</accession>
<organism evidence="1 3">
    <name type="scientific">Janibacter hoylei PVAS-1</name>
    <dbReference type="NCBI Taxonomy" id="1210046"/>
    <lineage>
        <taxon>Bacteria</taxon>
        <taxon>Bacillati</taxon>
        <taxon>Actinomycetota</taxon>
        <taxon>Actinomycetes</taxon>
        <taxon>Micrococcales</taxon>
        <taxon>Intrasporangiaceae</taxon>
        <taxon>Janibacter</taxon>
    </lineage>
</organism>
<evidence type="ECO:0000313" key="3">
    <source>
        <dbReference type="Proteomes" id="UP000004474"/>
    </source>
</evidence>
<dbReference type="RefSeq" id="WP_007924940.1">
    <property type="nucleotide sequence ID" value="NZ_ALWX01000010.1"/>
</dbReference>